<keyword evidence="3" id="KW-1185">Reference proteome</keyword>
<proteinExistence type="predicted"/>
<organism evidence="2 3">
    <name type="scientific">Porphyromonas loveana</name>
    <dbReference type="NCBI Taxonomy" id="1884669"/>
    <lineage>
        <taxon>Bacteria</taxon>
        <taxon>Pseudomonadati</taxon>
        <taxon>Bacteroidota</taxon>
        <taxon>Bacteroidia</taxon>
        <taxon>Bacteroidales</taxon>
        <taxon>Porphyromonadaceae</taxon>
        <taxon>Porphyromonas</taxon>
    </lineage>
</organism>
<sequence length="127" mass="14031">SLLDLEPDAAIEALVNRYNALVQKLKIELKRRSATGSAATAKRKAETEELLRHHLEELKEVENLSEARFAGRSIGTGKTRCYLIAVIKADGEVEDLGTARRASCSSSCPTPNYPSPENEKRLHIKTN</sequence>
<feature type="region of interest" description="Disordered" evidence="1">
    <location>
        <begin position="100"/>
        <end position="127"/>
    </location>
</feature>
<accession>A0A2U1F6L2</accession>
<protein>
    <submittedName>
        <fullName evidence="2">Uncharacterized protein</fullName>
    </submittedName>
</protein>
<dbReference type="Proteomes" id="UP000245462">
    <property type="component" value="Unassembled WGS sequence"/>
</dbReference>
<evidence type="ECO:0000256" key="1">
    <source>
        <dbReference type="SAM" id="MobiDB-lite"/>
    </source>
</evidence>
<comment type="caution">
    <text evidence="2">The sequence shown here is derived from an EMBL/GenBank/DDBJ whole genome shotgun (WGS) entry which is preliminary data.</text>
</comment>
<name>A0A2U1F6L2_9PORP</name>
<feature type="non-terminal residue" evidence="2">
    <location>
        <position position="1"/>
    </location>
</feature>
<reference evidence="2 3" key="1">
    <citation type="submission" date="2018-04" db="EMBL/GenBank/DDBJ databases">
        <title>Genomic Encyclopedia of Type Strains, Phase IV (KMG-IV): sequencing the most valuable type-strain genomes for metagenomic binning, comparative biology and taxonomic classification.</title>
        <authorList>
            <person name="Goeker M."/>
        </authorList>
    </citation>
    <scope>NUCLEOTIDE SEQUENCE [LARGE SCALE GENOMIC DNA]</scope>
    <source>
        <strain evidence="2 3">DSM 28520</strain>
    </source>
</reference>
<dbReference type="AlphaFoldDB" id="A0A2U1F6L2"/>
<evidence type="ECO:0000313" key="2">
    <source>
        <dbReference type="EMBL" id="PVZ07809.1"/>
    </source>
</evidence>
<gene>
    <name evidence="2" type="ORF">C7382_1171</name>
</gene>
<dbReference type="EMBL" id="QEKY01000017">
    <property type="protein sequence ID" value="PVZ07809.1"/>
    <property type="molecule type" value="Genomic_DNA"/>
</dbReference>
<evidence type="ECO:0000313" key="3">
    <source>
        <dbReference type="Proteomes" id="UP000245462"/>
    </source>
</evidence>